<gene>
    <name evidence="2" type="ORF">PGQ11_002617</name>
</gene>
<dbReference type="Proteomes" id="UP001390339">
    <property type="component" value="Unassembled WGS sequence"/>
</dbReference>
<keyword evidence="1" id="KW-0539">Nucleus</keyword>
<dbReference type="InterPro" id="IPR021858">
    <property type="entry name" value="Fun_TF"/>
</dbReference>
<evidence type="ECO:0000256" key="1">
    <source>
        <dbReference type="ARBA" id="ARBA00023242"/>
    </source>
</evidence>
<proteinExistence type="predicted"/>
<dbReference type="Pfam" id="PF11951">
    <property type="entry name" value="Fungal_trans_2"/>
    <property type="match status" value="1"/>
</dbReference>
<dbReference type="PANTHER" id="PTHR37540">
    <property type="entry name" value="TRANSCRIPTION FACTOR (ACR-2), PUTATIVE-RELATED-RELATED"/>
    <property type="match status" value="1"/>
</dbReference>
<comment type="caution">
    <text evidence="2">The sequence shown here is derived from an EMBL/GenBank/DDBJ whole genome shotgun (WGS) entry which is preliminary data.</text>
</comment>
<dbReference type="PANTHER" id="PTHR37540:SF5">
    <property type="entry name" value="TRANSCRIPTION FACTOR DOMAIN-CONTAINING PROTEIN"/>
    <property type="match status" value="1"/>
</dbReference>
<dbReference type="EMBL" id="JAPCWZ010000002">
    <property type="protein sequence ID" value="KAK8877671.1"/>
    <property type="molecule type" value="Genomic_DNA"/>
</dbReference>
<reference evidence="2 3" key="1">
    <citation type="journal article" date="2024" name="IMA Fungus">
        <title>Apiospora arundinis, a panoply of carbohydrate-active enzymes and secondary metabolites.</title>
        <authorList>
            <person name="Sorensen T."/>
            <person name="Petersen C."/>
            <person name="Muurmann A.T."/>
            <person name="Christiansen J.V."/>
            <person name="Brundto M.L."/>
            <person name="Overgaard C.K."/>
            <person name="Boysen A.T."/>
            <person name="Wollenberg R.D."/>
            <person name="Larsen T.O."/>
            <person name="Sorensen J.L."/>
            <person name="Nielsen K.L."/>
            <person name="Sondergaard T.E."/>
        </authorList>
    </citation>
    <scope>NUCLEOTIDE SEQUENCE [LARGE SCALE GENOMIC DNA]</scope>
    <source>
        <strain evidence="2 3">AAU 773</strain>
    </source>
</reference>
<keyword evidence="3" id="KW-1185">Reference proteome</keyword>
<organism evidence="2 3">
    <name type="scientific">Apiospora arundinis</name>
    <dbReference type="NCBI Taxonomy" id="335852"/>
    <lineage>
        <taxon>Eukaryota</taxon>
        <taxon>Fungi</taxon>
        <taxon>Dikarya</taxon>
        <taxon>Ascomycota</taxon>
        <taxon>Pezizomycotina</taxon>
        <taxon>Sordariomycetes</taxon>
        <taxon>Xylariomycetidae</taxon>
        <taxon>Amphisphaeriales</taxon>
        <taxon>Apiosporaceae</taxon>
        <taxon>Apiospora</taxon>
    </lineage>
</organism>
<evidence type="ECO:0000313" key="3">
    <source>
        <dbReference type="Proteomes" id="UP001390339"/>
    </source>
</evidence>
<sequence>MPQYKFVTAVGETGKPAKLTRAIRSHSIRTALRQSSKGDATAQEERLKRTATHQAKNSIGPEDSELSGAMVVAKSSALESGGGASIELLPLPLAPWVHVKSIDDGSVDPFNSLPIASSAQNDHLIKYFFSRYDFAAPLDRNRLWFPYAMRSASMMHSTLAMTAGLWRAENVRLDHSILLEGMHHKYEAIRQVRAQLSTHVGVAPRDTDVAFLMSTMSTLVVAEIYDENFEAAQLHLHGVRTLYNSSRHRCNLDADYILCKATGLADMLVAIIMDRQLMFPTMHADLTPPPAPNPPCVVDVSFNGAIAESNSRELFDIFTRLRYALATQHLSATFSEVRQKELNDADCCILQYRAQERDGLSDIARRNHALARAAQVFLFLTLRHVPAKATIMRRMTNGLQRMVRNTLTNRNIWGEHQQALLWIACMGLLGTQEWAETSSEGRWFLELFGLAATAVTAAPSVGSCDNNFDSISEIFSSFLWDKAYCQPTADWLEERQRYCSGKQEATLTQYCPD</sequence>
<protein>
    <submittedName>
        <fullName evidence="2">Tachykinin family protein</fullName>
    </submittedName>
</protein>
<accession>A0ABR2JIX8</accession>
<name>A0ABR2JIX8_9PEZI</name>
<evidence type="ECO:0000313" key="2">
    <source>
        <dbReference type="EMBL" id="KAK8877671.1"/>
    </source>
</evidence>